<dbReference type="Pfam" id="PF13102">
    <property type="entry name" value="Phage_int_SAM_5"/>
    <property type="match status" value="1"/>
</dbReference>
<dbReference type="Gene3D" id="1.10.443.10">
    <property type="entry name" value="Intergrase catalytic core"/>
    <property type="match status" value="1"/>
</dbReference>
<evidence type="ECO:0000256" key="1">
    <source>
        <dbReference type="ARBA" id="ARBA00008857"/>
    </source>
</evidence>
<dbReference type="InterPro" id="IPR025269">
    <property type="entry name" value="SAM-like_dom"/>
</dbReference>
<keyword evidence="7" id="KW-1185">Reference proteome</keyword>
<evidence type="ECO:0000256" key="4">
    <source>
        <dbReference type="ARBA" id="ARBA00023172"/>
    </source>
</evidence>
<organism evidence="6 7">
    <name type="scientific">Bowmanella denitrificans</name>
    <dbReference type="NCBI Taxonomy" id="366582"/>
    <lineage>
        <taxon>Bacteria</taxon>
        <taxon>Pseudomonadati</taxon>
        <taxon>Pseudomonadota</taxon>
        <taxon>Gammaproteobacteria</taxon>
        <taxon>Alteromonadales</taxon>
        <taxon>Alteromonadaceae</taxon>
        <taxon>Bowmanella</taxon>
    </lineage>
</organism>
<dbReference type="Pfam" id="PF00589">
    <property type="entry name" value="Phage_integrase"/>
    <property type="match status" value="1"/>
</dbReference>
<name>A0ABP3HKT6_9ALTE</name>
<dbReference type="EMBL" id="BAAAEI010000029">
    <property type="protein sequence ID" value="GAA0373106.1"/>
    <property type="molecule type" value="Genomic_DNA"/>
</dbReference>
<evidence type="ECO:0000313" key="7">
    <source>
        <dbReference type="Proteomes" id="UP001501757"/>
    </source>
</evidence>
<keyword evidence="2" id="KW-0229">DNA integration</keyword>
<keyword evidence="4" id="KW-0233">DNA recombination</keyword>
<reference evidence="7" key="1">
    <citation type="journal article" date="2019" name="Int. J. Syst. Evol. Microbiol.">
        <title>The Global Catalogue of Microorganisms (GCM) 10K type strain sequencing project: providing services to taxonomists for standard genome sequencing and annotation.</title>
        <authorList>
            <consortium name="The Broad Institute Genomics Platform"/>
            <consortium name="The Broad Institute Genome Sequencing Center for Infectious Disease"/>
            <person name="Wu L."/>
            <person name="Ma J."/>
        </authorList>
    </citation>
    <scope>NUCLEOTIDE SEQUENCE [LARGE SCALE GENOMIC DNA]</scope>
    <source>
        <strain evidence="7">JCM 13378</strain>
    </source>
</reference>
<dbReference type="CDD" id="cd01185">
    <property type="entry name" value="INTN1_C_like"/>
    <property type="match status" value="1"/>
</dbReference>
<dbReference type="PANTHER" id="PTHR30349:SF64">
    <property type="entry name" value="PROPHAGE INTEGRASE INTD-RELATED"/>
    <property type="match status" value="1"/>
</dbReference>
<dbReference type="PROSITE" id="PS51898">
    <property type="entry name" value="TYR_RECOMBINASE"/>
    <property type="match status" value="1"/>
</dbReference>
<accession>A0ABP3HKT6</accession>
<evidence type="ECO:0000259" key="5">
    <source>
        <dbReference type="PROSITE" id="PS51898"/>
    </source>
</evidence>
<gene>
    <name evidence="6" type="ORF">GCM10009092_41670</name>
</gene>
<evidence type="ECO:0000256" key="3">
    <source>
        <dbReference type="ARBA" id="ARBA00023125"/>
    </source>
</evidence>
<comment type="caution">
    <text evidence="6">The sequence shown here is derived from an EMBL/GenBank/DDBJ whole genome shotgun (WGS) entry which is preliminary data.</text>
</comment>
<dbReference type="InterPro" id="IPR010998">
    <property type="entry name" value="Integrase_recombinase_N"/>
</dbReference>
<evidence type="ECO:0000256" key="2">
    <source>
        <dbReference type="ARBA" id="ARBA00022908"/>
    </source>
</evidence>
<dbReference type="InterPro" id="IPR013762">
    <property type="entry name" value="Integrase-like_cat_sf"/>
</dbReference>
<dbReference type="PANTHER" id="PTHR30349">
    <property type="entry name" value="PHAGE INTEGRASE-RELATED"/>
    <property type="match status" value="1"/>
</dbReference>
<proteinExistence type="inferred from homology"/>
<sequence length="379" mass="44074">MKLSIEKKSPDSAGRQQLLLTRHYGSVINDQGKRVKRRKRQSLDLFIYAKPKDKSQRDYNKDTLALAEKIRAQAIVDLARNEHHFEDAERQQQSFFDFMEQIIEEKRKTDSKSNVSIWESTLMHLRRYCGSMELSFKDMDAERLKGFRHYLLDEARTKSDTLLSKNTASSYFNKIRATLSSAFHQGIIHRNPVNEVKSIQPKQNKRSYLVEDEIKAIYAAECRYDVLKRAFLFSCLTGMRWSDIQKLTWSEVHKSDDGYRVIFGHKKTQYNQYLDLPPDSIALMGERAGLNERVFKGLKYSSYSNVALAQWVMRAGITKHITFHSARHTFAVRMLTHGADIYTVSRLLGHSELKTTQVYADIIETKRKEAMMSLPSILQ</sequence>
<dbReference type="Proteomes" id="UP001501757">
    <property type="component" value="Unassembled WGS sequence"/>
</dbReference>
<protein>
    <submittedName>
        <fullName evidence="6">Site-specific integrase</fullName>
    </submittedName>
</protein>
<dbReference type="InterPro" id="IPR011010">
    <property type="entry name" value="DNA_brk_join_enz"/>
</dbReference>
<dbReference type="SUPFAM" id="SSF56349">
    <property type="entry name" value="DNA breaking-rejoining enzymes"/>
    <property type="match status" value="1"/>
</dbReference>
<evidence type="ECO:0000313" key="6">
    <source>
        <dbReference type="EMBL" id="GAA0373106.1"/>
    </source>
</evidence>
<feature type="domain" description="Tyr recombinase" evidence="5">
    <location>
        <begin position="204"/>
        <end position="372"/>
    </location>
</feature>
<dbReference type="RefSeq" id="WP_343847348.1">
    <property type="nucleotide sequence ID" value="NZ_BAAAEI010000029.1"/>
</dbReference>
<dbReference type="Gene3D" id="1.10.150.130">
    <property type="match status" value="1"/>
</dbReference>
<keyword evidence="3" id="KW-0238">DNA-binding</keyword>
<comment type="similarity">
    <text evidence="1">Belongs to the 'phage' integrase family.</text>
</comment>
<dbReference type="InterPro" id="IPR050090">
    <property type="entry name" value="Tyrosine_recombinase_XerCD"/>
</dbReference>
<dbReference type="InterPro" id="IPR002104">
    <property type="entry name" value="Integrase_catalytic"/>
</dbReference>